<name>A0ABQ8EXI9_9FUNG</name>
<evidence type="ECO:0000313" key="5">
    <source>
        <dbReference type="Proteomes" id="UP001648503"/>
    </source>
</evidence>
<feature type="compositionally biased region" description="Low complexity" evidence="1">
    <location>
        <begin position="310"/>
        <end position="347"/>
    </location>
</feature>
<protein>
    <recommendedName>
        <fullName evidence="3">VWFD domain-containing protein</fullName>
    </recommendedName>
</protein>
<gene>
    <name evidence="4" type="ORF">BASA50_000256</name>
</gene>
<evidence type="ECO:0000259" key="3">
    <source>
        <dbReference type="PROSITE" id="PS51233"/>
    </source>
</evidence>
<keyword evidence="2" id="KW-1133">Transmembrane helix</keyword>
<dbReference type="CDD" id="cd00054">
    <property type="entry name" value="EGF_CA"/>
    <property type="match status" value="1"/>
</dbReference>
<keyword evidence="5" id="KW-1185">Reference proteome</keyword>
<feature type="region of interest" description="Disordered" evidence="1">
    <location>
        <begin position="310"/>
        <end position="365"/>
    </location>
</feature>
<keyword evidence="2" id="KW-0812">Transmembrane</keyword>
<evidence type="ECO:0000256" key="1">
    <source>
        <dbReference type="SAM" id="MobiDB-lite"/>
    </source>
</evidence>
<keyword evidence="2" id="KW-0472">Membrane</keyword>
<feature type="region of interest" description="Disordered" evidence="1">
    <location>
        <begin position="270"/>
        <end position="298"/>
    </location>
</feature>
<feature type="transmembrane region" description="Helical" evidence="2">
    <location>
        <begin position="593"/>
        <end position="615"/>
    </location>
</feature>
<dbReference type="InterPro" id="IPR001846">
    <property type="entry name" value="VWF_type-D"/>
</dbReference>
<proteinExistence type="predicted"/>
<dbReference type="EMBL" id="JAFCIX010000570">
    <property type="protein sequence ID" value="KAH6586892.1"/>
    <property type="molecule type" value="Genomic_DNA"/>
</dbReference>
<dbReference type="InterPro" id="IPR000742">
    <property type="entry name" value="EGF"/>
</dbReference>
<reference evidence="4 5" key="1">
    <citation type="submission" date="2021-02" db="EMBL/GenBank/DDBJ databases">
        <title>Variation within the Batrachochytrium salamandrivorans European outbreak.</title>
        <authorList>
            <person name="Kelly M."/>
            <person name="Pasmans F."/>
            <person name="Shea T.P."/>
            <person name="Munoz J.F."/>
            <person name="Carranza S."/>
            <person name="Cuomo C.A."/>
            <person name="Martel A."/>
        </authorList>
    </citation>
    <scope>NUCLEOTIDE SEQUENCE [LARGE SCALE GENOMIC DNA]</scope>
    <source>
        <strain evidence="4 5">AMFP18/2</strain>
    </source>
</reference>
<feature type="compositionally biased region" description="Low complexity" evidence="1">
    <location>
        <begin position="286"/>
        <end position="298"/>
    </location>
</feature>
<accession>A0ABQ8EXI9</accession>
<evidence type="ECO:0000256" key="2">
    <source>
        <dbReference type="SAM" id="Phobius"/>
    </source>
</evidence>
<comment type="caution">
    <text evidence="4">The sequence shown here is derived from an EMBL/GenBank/DDBJ whole genome shotgun (WGS) entry which is preliminary data.</text>
</comment>
<dbReference type="Proteomes" id="UP001648503">
    <property type="component" value="Unassembled WGS sequence"/>
</dbReference>
<feature type="compositionally biased region" description="Pro residues" evidence="1">
    <location>
        <begin position="348"/>
        <end position="365"/>
    </location>
</feature>
<dbReference type="PROSITE" id="PS51233">
    <property type="entry name" value="VWFD"/>
    <property type="match status" value="1"/>
</dbReference>
<sequence length="616" mass="65358">MSTCMIVFNSDNWDTAQKISVMPVPPLSESPDPRKQPESNSELRAKAVAVGTLPVGLSSTDVLKITQLPKDLSSCSVSDSIVNTFDGIYFSFSKPGWYQMAFTGDIEIQILRGEFGEKQSCITAVVFRYGPTVMSMDTRGPVKGIGKYPMTEVTPNTNGVRHTLGLELGIHRIVFPCGSKLNIVVVSKNGVVNLYVIPILVAGYTSPRGLCNKLQPLSSDNKLVGSDGKLYSNANDNEVDAFANSWEIKDADVLTNPDARALIPPLQRPGTVCKFPENPPPKPVDPASSTTTATTTGITTGITAVTTTTTGTTTTTATTSTTATTPYSASTLPSTTPTTTSSTSTTSPYPPPTPSGYVPPAPPPPPPDVVVEIQKCCQSIFNIPSCNAIVPNESYIQSCISDAQASGSYVLSDKVKQAYLAKCRTLTDDMIRGTTKEAIDQGTKIKKEYGFGNVTCINSCSGKGTCTDFGCVCSPGFSGMDCSMDLTKATQYDQSVNQYRINVNVTVVQQQMEQHSKLPGSVPYATPDPSVPSVPYITPAPSVHSTPSVDQSLASFVGSLPKSSAVSPQIAEESQPPSPDSYDDFQKPIISSAISLGSLHMVSVAAVVITSYILLL</sequence>
<dbReference type="Gene3D" id="2.60.120.260">
    <property type="entry name" value="Galactose-binding domain-like"/>
    <property type="match status" value="1"/>
</dbReference>
<evidence type="ECO:0000313" key="4">
    <source>
        <dbReference type="EMBL" id="KAH6586892.1"/>
    </source>
</evidence>
<dbReference type="PROSITE" id="PS00022">
    <property type="entry name" value="EGF_1"/>
    <property type="match status" value="1"/>
</dbReference>
<dbReference type="PROSITE" id="PS01186">
    <property type="entry name" value="EGF_2"/>
    <property type="match status" value="1"/>
</dbReference>
<feature type="domain" description="VWFD" evidence="3">
    <location>
        <begin position="73"/>
        <end position="254"/>
    </location>
</feature>
<organism evidence="4 5">
    <name type="scientific">Batrachochytrium salamandrivorans</name>
    <dbReference type="NCBI Taxonomy" id="1357716"/>
    <lineage>
        <taxon>Eukaryota</taxon>
        <taxon>Fungi</taxon>
        <taxon>Fungi incertae sedis</taxon>
        <taxon>Chytridiomycota</taxon>
        <taxon>Chytridiomycota incertae sedis</taxon>
        <taxon>Chytridiomycetes</taxon>
        <taxon>Rhizophydiales</taxon>
        <taxon>Rhizophydiales incertae sedis</taxon>
        <taxon>Batrachochytrium</taxon>
    </lineage>
</organism>